<proteinExistence type="predicted"/>
<name>A0AAV4R2S1_9ARAC</name>
<reference evidence="2 3" key="1">
    <citation type="submission" date="2021-06" db="EMBL/GenBank/DDBJ databases">
        <title>Caerostris darwini draft genome.</title>
        <authorList>
            <person name="Kono N."/>
            <person name="Arakawa K."/>
        </authorList>
    </citation>
    <scope>NUCLEOTIDE SEQUENCE [LARGE SCALE GENOMIC DNA]</scope>
</reference>
<accession>A0AAV4R2S1</accession>
<protein>
    <submittedName>
        <fullName evidence="2">Uncharacterized protein</fullName>
    </submittedName>
</protein>
<dbReference type="EMBL" id="BPLQ01005389">
    <property type="protein sequence ID" value="GIY14606.1"/>
    <property type="molecule type" value="Genomic_DNA"/>
</dbReference>
<sequence length="99" mass="11642">MENNVQNSNSSCYTDYADWDTNPYPEETGIEHIPSYVEKEPEETAWGEPEKLEKDSAVDESQDYWTRRLKNLKNNWNPKNAPSIFVLYPVRKMNSKPKN</sequence>
<evidence type="ECO:0000313" key="3">
    <source>
        <dbReference type="Proteomes" id="UP001054837"/>
    </source>
</evidence>
<comment type="caution">
    <text evidence="2">The sequence shown here is derived from an EMBL/GenBank/DDBJ whole genome shotgun (WGS) entry which is preliminary data.</text>
</comment>
<organism evidence="2 3">
    <name type="scientific">Caerostris darwini</name>
    <dbReference type="NCBI Taxonomy" id="1538125"/>
    <lineage>
        <taxon>Eukaryota</taxon>
        <taxon>Metazoa</taxon>
        <taxon>Ecdysozoa</taxon>
        <taxon>Arthropoda</taxon>
        <taxon>Chelicerata</taxon>
        <taxon>Arachnida</taxon>
        <taxon>Araneae</taxon>
        <taxon>Araneomorphae</taxon>
        <taxon>Entelegynae</taxon>
        <taxon>Araneoidea</taxon>
        <taxon>Araneidae</taxon>
        <taxon>Caerostris</taxon>
    </lineage>
</organism>
<keyword evidence="3" id="KW-1185">Reference proteome</keyword>
<evidence type="ECO:0000313" key="2">
    <source>
        <dbReference type="EMBL" id="GIY14606.1"/>
    </source>
</evidence>
<feature type="compositionally biased region" description="Polar residues" evidence="1">
    <location>
        <begin position="1"/>
        <end position="13"/>
    </location>
</feature>
<feature type="region of interest" description="Disordered" evidence="1">
    <location>
        <begin position="1"/>
        <end position="29"/>
    </location>
</feature>
<dbReference type="AlphaFoldDB" id="A0AAV4R2S1"/>
<evidence type="ECO:0000256" key="1">
    <source>
        <dbReference type="SAM" id="MobiDB-lite"/>
    </source>
</evidence>
<dbReference type="Proteomes" id="UP001054837">
    <property type="component" value="Unassembled WGS sequence"/>
</dbReference>
<gene>
    <name evidence="2" type="ORF">CDAR_518381</name>
</gene>